<dbReference type="Gene3D" id="1.10.1740.10">
    <property type="match status" value="1"/>
</dbReference>
<dbReference type="InterPro" id="IPR013324">
    <property type="entry name" value="RNA_pol_sigma_r3/r4-like"/>
</dbReference>
<keyword evidence="3" id="KW-0731">Sigma factor</keyword>
<dbReference type="Gene3D" id="1.10.10.10">
    <property type="entry name" value="Winged helix-like DNA-binding domain superfamily/Winged helix DNA-binding domain"/>
    <property type="match status" value="1"/>
</dbReference>
<evidence type="ECO:0000259" key="5">
    <source>
        <dbReference type="Pfam" id="PF04542"/>
    </source>
</evidence>
<comment type="similarity">
    <text evidence="1">Belongs to the sigma-70 factor family. ECF subfamily.</text>
</comment>
<name>A0A5P6PAK7_9BRAD</name>
<dbReference type="AlphaFoldDB" id="A0A5P6PAK7"/>
<dbReference type="GO" id="GO:0003677">
    <property type="term" value="F:DNA binding"/>
    <property type="evidence" value="ECO:0007669"/>
    <property type="project" value="InterPro"/>
</dbReference>
<accession>A0A5P6PAK7</accession>
<evidence type="ECO:0000259" key="6">
    <source>
        <dbReference type="Pfam" id="PF08281"/>
    </source>
</evidence>
<evidence type="ECO:0000313" key="7">
    <source>
        <dbReference type="EMBL" id="QFI75305.1"/>
    </source>
</evidence>
<evidence type="ECO:0000256" key="4">
    <source>
        <dbReference type="ARBA" id="ARBA00023163"/>
    </source>
</evidence>
<dbReference type="Pfam" id="PF08281">
    <property type="entry name" value="Sigma70_r4_2"/>
    <property type="match status" value="1"/>
</dbReference>
<gene>
    <name evidence="7" type="ORF">F8237_24580</name>
</gene>
<protein>
    <submittedName>
        <fullName evidence="7">Sigma-70 family RNA polymerase sigma factor</fullName>
    </submittedName>
</protein>
<dbReference type="RefSeq" id="WP_151648709.1">
    <property type="nucleotide sequence ID" value="NZ_CP044543.1"/>
</dbReference>
<dbReference type="InterPro" id="IPR013325">
    <property type="entry name" value="RNA_pol_sigma_r2"/>
</dbReference>
<dbReference type="EMBL" id="CP044543">
    <property type="protein sequence ID" value="QFI75305.1"/>
    <property type="molecule type" value="Genomic_DNA"/>
</dbReference>
<dbReference type="GO" id="GO:0006352">
    <property type="term" value="P:DNA-templated transcription initiation"/>
    <property type="evidence" value="ECO:0007669"/>
    <property type="project" value="InterPro"/>
</dbReference>
<dbReference type="GO" id="GO:0016987">
    <property type="term" value="F:sigma factor activity"/>
    <property type="evidence" value="ECO:0007669"/>
    <property type="project" value="UniProtKB-KW"/>
</dbReference>
<dbReference type="InterPro" id="IPR007627">
    <property type="entry name" value="RNA_pol_sigma70_r2"/>
</dbReference>
<feature type="domain" description="RNA polymerase sigma factor 70 region 4 type 2" evidence="6">
    <location>
        <begin position="141"/>
        <end position="191"/>
    </location>
</feature>
<reference evidence="8" key="1">
    <citation type="submission" date="2019-10" db="EMBL/GenBank/DDBJ databases">
        <title>Complete Genome Sequence of Bradyrhizobium betae type strain PL7HG1T.</title>
        <authorList>
            <person name="Bromfield E.S.P."/>
            <person name="Cloutier S."/>
        </authorList>
    </citation>
    <scope>NUCLEOTIDE SEQUENCE [LARGE SCALE GENOMIC DNA]</scope>
    <source>
        <strain evidence="8">PL7HG1</strain>
    </source>
</reference>
<dbReference type="InterPro" id="IPR014284">
    <property type="entry name" value="RNA_pol_sigma-70_dom"/>
</dbReference>
<proteinExistence type="inferred from homology"/>
<keyword evidence="4" id="KW-0804">Transcription</keyword>
<dbReference type="InterPro" id="IPR013249">
    <property type="entry name" value="RNA_pol_sigma70_r4_t2"/>
</dbReference>
<evidence type="ECO:0000256" key="3">
    <source>
        <dbReference type="ARBA" id="ARBA00023082"/>
    </source>
</evidence>
<dbReference type="Proteomes" id="UP000325641">
    <property type="component" value="Chromosome"/>
</dbReference>
<dbReference type="KEGG" id="bbet:F8237_24580"/>
<feature type="domain" description="RNA polymerase sigma-70 region 2" evidence="5">
    <location>
        <begin position="39"/>
        <end position="104"/>
    </location>
</feature>
<dbReference type="OrthoDB" id="9784272at2"/>
<sequence length="216" mass="24246">MAPMMSGIRTERSGPTELEQLLLRMAGGDEPAFEELHAATRRKLFSTALLVVRRRHLAEEIVQEAYVRIWLNAAAYRPALGSPMMWMITIAKNLAIDAARRPSREIYRDQSALLDFPADAPTALESMESRENESDTFRLQQSMLSALQTLDPTRRHLVIAAYLYGESRHRLAEQYGVPVNTIRTWLRRALLQVRAKIEAIPPSDPDGGALASALGH</sequence>
<organism evidence="7 8">
    <name type="scientific">Bradyrhizobium betae</name>
    <dbReference type="NCBI Taxonomy" id="244734"/>
    <lineage>
        <taxon>Bacteria</taxon>
        <taxon>Pseudomonadati</taxon>
        <taxon>Pseudomonadota</taxon>
        <taxon>Alphaproteobacteria</taxon>
        <taxon>Hyphomicrobiales</taxon>
        <taxon>Nitrobacteraceae</taxon>
        <taxon>Bradyrhizobium</taxon>
    </lineage>
</organism>
<dbReference type="Pfam" id="PF04542">
    <property type="entry name" value="Sigma70_r2"/>
    <property type="match status" value="1"/>
</dbReference>
<evidence type="ECO:0000256" key="2">
    <source>
        <dbReference type="ARBA" id="ARBA00023015"/>
    </source>
</evidence>
<dbReference type="SUPFAM" id="SSF88659">
    <property type="entry name" value="Sigma3 and sigma4 domains of RNA polymerase sigma factors"/>
    <property type="match status" value="1"/>
</dbReference>
<dbReference type="SUPFAM" id="SSF88946">
    <property type="entry name" value="Sigma2 domain of RNA polymerase sigma factors"/>
    <property type="match status" value="1"/>
</dbReference>
<dbReference type="PANTHER" id="PTHR43133">
    <property type="entry name" value="RNA POLYMERASE ECF-TYPE SIGMA FACTO"/>
    <property type="match status" value="1"/>
</dbReference>
<dbReference type="InterPro" id="IPR039425">
    <property type="entry name" value="RNA_pol_sigma-70-like"/>
</dbReference>
<evidence type="ECO:0000256" key="1">
    <source>
        <dbReference type="ARBA" id="ARBA00010641"/>
    </source>
</evidence>
<keyword evidence="2" id="KW-0805">Transcription regulation</keyword>
<dbReference type="InterPro" id="IPR036388">
    <property type="entry name" value="WH-like_DNA-bd_sf"/>
</dbReference>
<evidence type="ECO:0000313" key="8">
    <source>
        <dbReference type="Proteomes" id="UP000325641"/>
    </source>
</evidence>
<dbReference type="NCBIfam" id="TIGR02937">
    <property type="entry name" value="sigma70-ECF"/>
    <property type="match status" value="1"/>
</dbReference>
<dbReference type="PANTHER" id="PTHR43133:SF62">
    <property type="entry name" value="RNA POLYMERASE SIGMA FACTOR SIGZ"/>
    <property type="match status" value="1"/>
</dbReference>